<dbReference type="EMBL" id="JBHRTK010000004">
    <property type="protein sequence ID" value="MFC3205349.1"/>
    <property type="molecule type" value="Genomic_DNA"/>
</dbReference>
<sequence length="44" mass="5083">MLQDPRSKLQSIREQLGLTGKELFDRDMQDCMACYLLGQHGIDK</sequence>
<keyword evidence="2" id="KW-1185">Reference proteome</keyword>
<comment type="caution">
    <text evidence="1">The sequence shown here is derived from an EMBL/GenBank/DDBJ whole genome shotgun (WGS) entry which is preliminary data.</text>
</comment>
<evidence type="ECO:0000313" key="2">
    <source>
        <dbReference type="Proteomes" id="UP001595583"/>
    </source>
</evidence>
<proteinExistence type="predicted"/>
<gene>
    <name evidence="1" type="ORF">ACFOHJ_03925</name>
</gene>
<protein>
    <submittedName>
        <fullName evidence="1">Uncharacterized protein</fullName>
    </submittedName>
</protein>
<evidence type="ECO:0000313" key="1">
    <source>
        <dbReference type="EMBL" id="MFC3205349.1"/>
    </source>
</evidence>
<organism evidence="1 2">
    <name type="scientific">Aquamicrobium soli</name>
    <dbReference type="NCBI Taxonomy" id="1811518"/>
    <lineage>
        <taxon>Bacteria</taxon>
        <taxon>Pseudomonadati</taxon>
        <taxon>Pseudomonadota</taxon>
        <taxon>Alphaproteobacteria</taxon>
        <taxon>Hyphomicrobiales</taxon>
        <taxon>Phyllobacteriaceae</taxon>
        <taxon>Aquamicrobium</taxon>
    </lineage>
</organism>
<name>A0ABV7K8E1_9HYPH</name>
<dbReference type="Proteomes" id="UP001595583">
    <property type="component" value="Unassembled WGS sequence"/>
</dbReference>
<dbReference type="RefSeq" id="WP_378218744.1">
    <property type="nucleotide sequence ID" value="NZ_JBHRTK010000004.1"/>
</dbReference>
<accession>A0ABV7K8E1</accession>
<reference evidence="2" key="1">
    <citation type="journal article" date="2019" name="Int. J. Syst. Evol. Microbiol.">
        <title>The Global Catalogue of Microorganisms (GCM) 10K type strain sequencing project: providing services to taxonomists for standard genome sequencing and annotation.</title>
        <authorList>
            <consortium name="The Broad Institute Genomics Platform"/>
            <consortium name="The Broad Institute Genome Sequencing Center for Infectious Disease"/>
            <person name="Wu L."/>
            <person name="Ma J."/>
        </authorList>
    </citation>
    <scope>NUCLEOTIDE SEQUENCE [LARGE SCALE GENOMIC DNA]</scope>
    <source>
        <strain evidence="2">KCTC 52165</strain>
    </source>
</reference>